<sequence length="719" mass="79888">MYSGDFSSSFFAQNAASNQTSQFGQPRNLPDNAYNAHHLSLPSRTSSDGSLENQFRAGFPGLDGWGSDWEGVIEDVDWNFVLGNSGPMPPKQNTHGLECEQQQRHLSPHTLLTPTQNLPHPPTASSEKQPAQSTQHASLTFINEFPPSPPSPPPPSNPTPRIPSPKPSDPPPPTYLPCAVPRKPTLPLLSTTKTQGPREKTEKRKLTDAQKSARALSLAENKANREKFEKAVKSAYDDFMEELGRIAGEYKKDPEEAYELAWAQMRAKKTRNVSSHNALLHFVRKQENDGNPLGARKNLEELTELMQTNPEYVKLKKDLVKMQKLKDELEEERTVKKVGVQTNDSSITQDVRCTFDHIMQELMILHKRTKVRGFLFVTKGSEDCPLQPGWGTTDNSLWAYGDGQVEKKKTSQQWRQECVGMLGGMLQSKVKNPKQLMAYGDNYFRTVVIGLGVRLVGYPFHEDPEPEVEGVPVPPNLPPVPKLISPYSITKMEDVKLLHRRLEADECHFVGMTKAEIEEEDRLYRERKDREQQRRAIEEAGKSKKEKKRKSSRTDNAGDEEDEDGGNERSSEEEEGSTGQCKKGGGKKGGKGSSQQKKRKNPGEGREDSSKKPKKSTKTADKNSQPQTARTSTKAAKSRSKPSTSTRLASAASQLPPRAPTSKEMLTDTDTEMEGPSQPPGNTAVSASNGIASRVPSSVPRPQPTPVNVSLRSQRTELQ</sequence>
<proteinExistence type="predicted"/>
<feature type="region of interest" description="Disordered" evidence="1">
    <location>
        <begin position="83"/>
        <end position="211"/>
    </location>
</feature>
<evidence type="ECO:0000313" key="3">
    <source>
        <dbReference type="Proteomes" id="UP001465976"/>
    </source>
</evidence>
<feature type="compositionally biased region" description="Basic and acidic residues" evidence="1">
    <location>
        <begin position="526"/>
        <end position="543"/>
    </location>
</feature>
<organism evidence="2 3">
    <name type="scientific">Marasmius crinis-equi</name>
    <dbReference type="NCBI Taxonomy" id="585013"/>
    <lineage>
        <taxon>Eukaryota</taxon>
        <taxon>Fungi</taxon>
        <taxon>Dikarya</taxon>
        <taxon>Basidiomycota</taxon>
        <taxon>Agaricomycotina</taxon>
        <taxon>Agaricomycetes</taxon>
        <taxon>Agaricomycetidae</taxon>
        <taxon>Agaricales</taxon>
        <taxon>Marasmiineae</taxon>
        <taxon>Marasmiaceae</taxon>
        <taxon>Marasmius</taxon>
    </lineage>
</organism>
<comment type="caution">
    <text evidence="2">The sequence shown here is derived from an EMBL/GenBank/DDBJ whole genome shotgun (WGS) entry which is preliminary data.</text>
</comment>
<feature type="region of interest" description="Disordered" evidence="1">
    <location>
        <begin position="17"/>
        <end position="52"/>
    </location>
</feature>
<feature type="compositionally biased region" description="Basic residues" evidence="1">
    <location>
        <begin position="584"/>
        <end position="600"/>
    </location>
</feature>
<feature type="compositionally biased region" description="Polar residues" evidence="1">
    <location>
        <begin position="680"/>
        <end position="691"/>
    </location>
</feature>
<feature type="compositionally biased region" description="Acidic residues" evidence="1">
    <location>
        <begin position="557"/>
        <end position="576"/>
    </location>
</feature>
<reference evidence="2 3" key="1">
    <citation type="submission" date="2024-02" db="EMBL/GenBank/DDBJ databases">
        <title>A draft genome for the cacao thread blight pathogen Marasmius crinis-equi.</title>
        <authorList>
            <person name="Cohen S.P."/>
            <person name="Baruah I.K."/>
            <person name="Amoako-Attah I."/>
            <person name="Bukari Y."/>
            <person name="Meinhardt L.W."/>
            <person name="Bailey B.A."/>
        </authorList>
    </citation>
    <scope>NUCLEOTIDE SEQUENCE [LARGE SCALE GENOMIC DNA]</scope>
    <source>
        <strain evidence="2 3">GH-76</strain>
    </source>
</reference>
<feature type="compositionally biased region" description="Polar residues" evidence="1">
    <location>
        <begin position="110"/>
        <end position="141"/>
    </location>
</feature>
<feature type="region of interest" description="Disordered" evidence="1">
    <location>
        <begin position="526"/>
        <end position="719"/>
    </location>
</feature>
<feature type="compositionally biased region" description="Pro residues" evidence="1">
    <location>
        <begin position="146"/>
        <end position="175"/>
    </location>
</feature>
<feature type="compositionally biased region" description="Basic and acidic residues" evidence="1">
    <location>
        <begin position="196"/>
        <end position="208"/>
    </location>
</feature>
<feature type="compositionally biased region" description="Polar residues" evidence="1">
    <location>
        <begin position="42"/>
        <end position="52"/>
    </location>
</feature>
<dbReference type="EMBL" id="JBAHYK010000867">
    <property type="protein sequence ID" value="KAL0570832.1"/>
    <property type="molecule type" value="Genomic_DNA"/>
</dbReference>
<name>A0ABR3F6F6_9AGAR</name>
<evidence type="ECO:0000313" key="2">
    <source>
        <dbReference type="EMBL" id="KAL0570832.1"/>
    </source>
</evidence>
<feature type="compositionally biased region" description="Polar residues" evidence="1">
    <location>
        <begin position="622"/>
        <end position="653"/>
    </location>
</feature>
<keyword evidence="3" id="KW-1185">Reference proteome</keyword>
<dbReference type="Proteomes" id="UP001465976">
    <property type="component" value="Unassembled WGS sequence"/>
</dbReference>
<accession>A0ABR3F6F6</accession>
<evidence type="ECO:0000256" key="1">
    <source>
        <dbReference type="SAM" id="MobiDB-lite"/>
    </source>
</evidence>
<feature type="compositionally biased region" description="Low complexity" evidence="1">
    <location>
        <begin position="183"/>
        <end position="194"/>
    </location>
</feature>
<gene>
    <name evidence="2" type="ORF">V5O48_011129</name>
</gene>
<protein>
    <submittedName>
        <fullName evidence="2">Uncharacterized protein</fullName>
    </submittedName>
</protein>
<feature type="compositionally biased region" description="Basic and acidic residues" evidence="1">
    <location>
        <begin position="601"/>
        <end position="611"/>
    </location>
</feature>